<feature type="transmembrane region" description="Helical" evidence="1">
    <location>
        <begin position="20"/>
        <end position="40"/>
    </location>
</feature>
<dbReference type="RefSeq" id="WP_253061394.1">
    <property type="nucleotide sequence ID" value="NZ_JAMXWM010000009.1"/>
</dbReference>
<dbReference type="InterPro" id="IPR036259">
    <property type="entry name" value="MFS_trans_sf"/>
</dbReference>
<evidence type="ECO:0000256" key="1">
    <source>
        <dbReference type="SAM" id="Phobius"/>
    </source>
</evidence>
<dbReference type="Proteomes" id="UP001597399">
    <property type="component" value="Unassembled WGS sequence"/>
</dbReference>
<gene>
    <name evidence="2" type="ORF">ACFSUE_20380</name>
</gene>
<sequence length="135" mass="14514">MSYALGFGFWLSSALMPNISLKVILFAISMVPIGLTNILNFVMMQNIIPENLLARSISVMVSISTCIMPVGSLIGGSLSALLSPATIFTATSASLLFIAVYICCVPILRSIPSIRTVRPEEYGFQPTSIAQNLLK</sequence>
<protein>
    <recommendedName>
        <fullName evidence="4">Major facilitator superfamily (MFS) profile domain-containing protein</fullName>
    </recommendedName>
</protein>
<evidence type="ECO:0000313" key="3">
    <source>
        <dbReference type="Proteomes" id="UP001597399"/>
    </source>
</evidence>
<accession>A0ABW5S9K0</accession>
<reference evidence="3" key="1">
    <citation type="journal article" date="2019" name="Int. J. Syst. Evol. Microbiol.">
        <title>The Global Catalogue of Microorganisms (GCM) 10K type strain sequencing project: providing services to taxonomists for standard genome sequencing and annotation.</title>
        <authorList>
            <consortium name="The Broad Institute Genomics Platform"/>
            <consortium name="The Broad Institute Genome Sequencing Center for Infectious Disease"/>
            <person name="Wu L."/>
            <person name="Ma J."/>
        </authorList>
    </citation>
    <scope>NUCLEOTIDE SEQUENCE [LARGE SCALE GENOMIC DNA]</scope>
    <source>
        <strain evidence="3">TISTR 2466</strain>
    </source>
</reference>
<name>A0ABW5S9K0_9BACL</name>
<proteinExistence type="predicted"/>
<keyword evidence="3" id="KW-1185">Reference proteome</keyword>
<keyword evidence="1" id="KW-0812">Transmembrane</keyword>
<organism evidence="2 3">
    <name type="scientific">Sporolactobacillus shoreicorticis</name>
    <dbReference type="NCBI Taxonomy" id="1923877"/>
    <lineage>
        <taxon>Bacteria</taxon>
        <taxon>Bacillati</taxon>
        <taxon>Bacillota</taxon>
        <taxon>Bacilli</taxon>
        <taxon>Bacillales</taxon>
        <taxon>Sporolactobacillaceae</taxon>
        <taxon>Sporolactobacillus</taxon>
    </lineage>
</organism>
<keyword evidence="1" id="KW-1133">Transmembrane helix</keyword>
<keyword evidence="1" id="KW-0472">Membrane</keyword>
<evidence type="ECO:0008006" key="4">
    <source>
        <dbReference type="Google" id="ProtNLM"/>
    </source>
</evidence>
<evidence type="ECO:0000313" key="2">
    <source>
        <dbReference type="EMBL" id="MFD2695968.1"/>
    </source>
</evidence>
<comment type="caution">
    <text evidence="2">The sequence shown here is derived from an EMBL/GenBank/DDBJ whole genome shotgun (WGS) entry which is preliminary data.</text>
</comment>
<dbReference type="SUPFAM" id="SSF103473">
    <property type="entry name" value="MFS general substrate transporter"/>
    <property type="match status" value="1"/>
</dbReference>
<dbReference type="EMBL" id="JBHUMQ010000056">
    <property type="protein sequence ID" value="MFD2695968.1"/>
    <property type="molecule type" value="Genomic_DNA"/>
</dbReference>
<feature type="transmembrane region" description="Helical" evidence="1">
    <location>
        <begin position="87"/>
        <end position="108"/>
    </location>
</feature>
<feature type="transmembrane region" description="Helical" evidence="1">
    <location>
        <begin position="52"/>
        <end position="75"/>
    </location>
</feature>